<organism evidence="5 6">
    <name type="scientific">Helobdella robusta</name>
    <name type="common">Californian leech</name>
    <dbReference type="NCBI Taxonomy" id="6412"/>
    <lineage>
        <taxon>Eukaryota</taxon>
        <taxon>Metazoa</taxon>
        <taxon>Spiralia</taxon>
        <taxon>Lophotrochozoa</taxon>
        <taxon>Annelida</taxon>
        <taxon>Clitellata</taxon>
        <taxon>Hirudinea</taxon>
        <taxon>Rhynchobdellida</taxon>
        <taxon>Glossiphoniidae</taxon>
        <taxon>Helobdella</taxon>
    </lineage>
</organism>
<dbReference type="RefSeq" id="XP_009030051.1">
    <property type="nucleotide sequence ID" value="XM_009031803.1"/>
</dbReference>
<feature type="compositionally biased region" description="Basic and acidic residues" evidence="1">
    <location>
        <begin position="311"/>
        <end position="321"/>
    </location>
</feature>
<dbReference type="EMBL" id="KB097694">
    <property type="protein sequence ID" value="ESN91869.1"/>
    <property type="molecule type" value="Genomic_DNA"/>
</dbReference>
<keyword evidence="2" id="KW-0472">Membrane</keyword>
<proteinExistence type="predicted"/>
<dbReference type="Proteomes" id="UP000015101">
    <property type="component" value="Unassembled WGS sequence"/>
</dbReference>
<dbReference type="CDD" id="cd00037">
    <property type="entry name" value="CLECT"/>
    <property type="match status" value="1"/>
</dbReference>
<dbReference type="KEGG" id="hro:HELRODRAFT_182047"/>
<evidence type="ECO:0000256" key="1">
    <source>
        <dbReference type="SAM" id="MobiDB-lite"/>
    </source>
</evidence>
<protein>
    <recommendedName>
        <fullName evidence="3">C-type lectin domain-containing protein</fullName>
    </recommendedName>
</protein>
<dbReference type="GeneID" id="20208330"/>
<reference evidence="5" key="3">
    <citation type="submission" date="2015-06" db="UniProtKB">
        <authorList>
            <consortium name="EnsemblMetazoa"/>
        </authorList>
    </citation>
    <scope>IDENTIFICATION</scope>
</reference>
<reference evidence="6" key="1">
    <citation type="submission" date="2012-12" db="EMBL/GenBank/DDBJ databases">
        <authorList>
            <person name="Hellsten U."/>
            <person name="Grimwood J."/>
            <person name="Chapman J.A."/>
            <person name="Shapiro H."/>
            <person name="Aerts A."/>
            <person name="Otillar R.P."/>
            <person name="Terry A.Y."/>
            <person name="Boore J.L."/>
            <person name="Simakov O."/>
            <person name="Marletaz F."/>
            <person name="Cho S.-J."/>
            <person name="Edsinger-Gonzales E."/>
            <person name="Havlak P."/>
            <person name="Kuo D.-H."/>
            <person name="Larsson T."/>
            <person name="Lv J."/>
            <person name="Arendt D."/>
            <person name="Savage R."/>
            <person name="Osoegawa K."/>
            <person name="de Jong P."/>
            <person name="Lindberg D.R."/>
            <person name="Seaver E.C."/>
            <person name="Weisblat D.A."/>
            <person name="Putnam N.H."/>
            <person name="Grigoriev I.V."/>
            <person name="Rokhsar D.S."/>
        </authorList>
    </citation>
    <scope>NUCLEOTIDE SEQUENCE</scope>
</reference>
<feature type="compositionally biased region" description="Basic residues" evidence="1">
    <location>
        <begin position="411"/>
        <end position="421"/>
    </location>
</feature>
<evidence type="ECO:0000313" key="5">
    <source>
        <dbReference type="EnsemblMetazoa" id="HelroP182047"/>
    </source>
</evidence>
<dbReference type="EnsemblMetazoa" id="HelroT182047">
    <property type="protein sequence ID" value="HelroP182047"/>
    <property type="gene ID" value="HelroG182047"/>
</dbReference>
<dbReference type="Gene3D" id="3.10.100.10">
    <property type="entry name" value="Mannose-Binding Protein A, subunit A"/>
    <property type="match status" value="1"/>
</dbReference>
<dbReference type="SUPFAM" id="SSF56436">
    <property type="entry name" value="C-type lectin-like"/>
    <property type="match status" value="1"/>
</dbReference>
<accession>T1FHN1</accession>
<sequence length="421" mass="46345">MEQSLCAILLGVLDLNETNNSARLMQMNSGGKTFQDARKSCIQNNGDLLGRTIKESAVQETLVSKAGIGVTKIWIGLRQRETVYEWVDERDPAQTDTYFKSKSDKSLIYYGSRSVTFCCCRQRNVRHTSAYESLWNAVDANLKCVSYDVSSKKLGSLDCATPLPFACLYLPLPQGEITTESPSGLLSKDTASDSLEGKKTLLYIVLPLFLLGYGGACILYCVHKIIRHCCKKGAHAKLPTSSRPLSARKGVVYPIPVMTEPLPAKYPAAPVPPSYSINDAPASARQVQAELTDQDRKKALLLENAAREARERRQKELEQGRLGRIFSGQKKPQDPQMADEDRPESARSTSKLLPVPLASREASAPPVQQKQPQAAATPQQSPQQPQTSDPQNMAGMSINEILRNKMAQQANKKKPKKILAA</sequence>
<evidence type="ECO:0000313" key="6">
    <source>
        <dbReference type="Proteomes" id="UP000015101"/>
    </source>
</evidence>
<keyword evidence="2" id="KW-0812">Transmembrane</keyword>
<dbReference type="CTD" id="20208330"/>
<evidence type="ECO:0000256" key="2">
    <source>
        <dbReference type="SAM" id="Phobius"/>
    </source>
</evidence>
<gene>
    <name evidence="5" type="primary">20208330</name>
    <name evidence="4" type="ORF">HELRODRAFT_182047</name>
</gene>
<feature type="compositionally biased region" description="Low complexity" evidence="1">
    <location>
        <begin position="362"/>
        <end position="391"/>
    </location>
</feature>
<name>T1FHN1_HELRO</name>
<reference evidence="4 6" key="2">
    <citation type="journal article" date="2013" name="Nature">
        <title>Insights into bilaterian evolution from three spiralian genomes.</title>
        <authorList>
            <person name="Simakov O."/>
            <person name="Marletaz F."/>
            <person name="Cho S.J."/>
            <person name="Edsinger-Gonzales E."/>
            <person name="Havlak P."/>
            <person name="Hellsten U."/>
            <person name="Kuo D.H."/>
            <person name="Larsson T."/>
            <person name="Lv J."/>
            <person name="Arendt D."/>
            <person name="Savage R."/>
            <person name="Osoegawa K."/>
            <person name="de Jong P."/>
            <person name="Grimwood J."/>
            <person name="Chapman J.A."/>
            <person name="Shapiro H."/>
            <person name="Aerts A."/>
            <person name="Otillar R.P."/>
            <person name="Terry A.Y."/>
            <person name="Boore J.L."/>
            <person name="Grigoriev I.V."/>
            <person name="Lindberg D.R."/>
            <person name="Seaver E.C."/>
            <person name="Weisblat D.A."/>
            <person name="Putnam N.H."/>
            <person name="Rokhsar D.S."/>
        </authorList>
    </citation>
    <scope>NUCLEOTIDE SEQUENCE</scope>
</reference>
<evidence type="ECO:0000313" key="4">
    <source>
        <dbReference type="EMBL" id="ESN91869.1"/>
    </source>
</evidence>
<dbReference type="InterPro" id="IPR016187">
    <property type="entry name" value="CTDL_fold"/>
</dbReference>
<dbReference type="InterPro" id="IPR016186">
    <property type="entry name" value="C-type_lectin-like/link_sf"/>
</dbReference>
<dbReference type="InParanoid" id="T1FHN1"/>
<dbReference type="HOGENOM" id="CLU_652631_0_0_1"/>
<feature type="domain" description="C-type lectin" evidence="3">
    <location>
        <begin position="32"/>
        <end position="167"/>
    </location>
</feature>
<keyword evidence="6" id="KW-1185">Reference proteome</keyword>
<dbReference type="AlphaFoldDB" id="T1FHN1"/>
<dbReference type="InterPro" id="IPR001304">
    <property type="entry name" value="C-type_lectin-like"/>
</dbReference>
<dbReference type="OrthoDB" id="6133475at2759"/>
<feature type="transmembrane region" description="Helical" evidence="2">
    <location>
        <begin position="201"/>
        <end position="222"/>
    </location>
</feature>
<dbReference type="Pfam" id="PF00059">
    <property type="entry name" value="Lectin_C"/>
    <property type="match status" value="1"/>
</dbReference>
<dbReference type="EMBL" id="AMQM01007952">
    <property type="status" value="NOT_ANNOTATED_CDS"/>
    <property type="molecule type" value="Genomic_DNA"/>
</dbReference>
<evidence type="ECO:0000259" key="3">
    <source>
        <dbReference type="Pfam" id="PF00059"/>
    </source>
</evidence>
<keyword evidence="2" id="KW-1133">Transmembrane helix</keyword>
<feature type="region of interest" description="Disordered" evidence="1">
    <location>
        <begin position="311"/>
        <end position="421"/>
    </location>
</feature>